<dbReference type="Proteomes" id="UP001207605">
    <property type="component" value="Unassembled WGS sequence"/>
</dbReference>
<dbReference type="EMBL" id="JAOQJV010000002">
    <property type="protein sequence ID" value="MCU6699040.1"/>
    <property type="molecule type" value="Genomic_DNA"/>
</dbReference>
<keyword evidence="1" id="KW-1133">Transmembrane helix</keyword>
<dbReference type="SUPFAM" id="SSF53300">
    <property type="entry name" value="vWA-like"/>
    <property type="match status" value="1"/>
</dbReference>
<evidence type="ECO:0000313" key="3">
    <source>
        <dbReference type="Proteomes" id="UP001207605"/>
    </source>
</evidence>
<evidence type="ECO:0000313" key="2">
    <source>
        <dbReference type="EMBL" id="MCU6699040.1"/>
    </source>
</evidence>
<evidence type="ECO:0000256" key="1">
    <source>
        <dbReference type="SAM" id="Phobius"/>
    </source>
</evidence>
<keyword evidence="3" id="KW-1185">Reference proteome</keyword>
<proteinExistence type="predicted"/>
<name>A0ABT2S461_9FIRM</name>
<organism evidence="2 3">
    <name type="scientific">Dorea ammoniilytica</name>
    <dbReference type="NCBI Taxonomy" id="2981788"/>
    <lineage>
        <taxon>Bacteria</taxon>
        <taxon>Bacillati</taxon>
        <taxon>Bacillota</taxon>
        <taxon>Clostridia</taxon>
        <taxon>Lachnospirales</taxon>
        <taxon>Lachnospiraceae</taxon>
        <taxon>Dorea</taxon>
    </lineage>
</organism>
<feature type="transmembrane region" description="Helical" evidence="1">
    <location>
        <begin position="572"/>
        <end position="593"/>
    </location>
</feature>
<reference evidence="2 3" key="1">
    <citation type="journal article" date="2021" name="ISME Commun">
        <title>Automated analysis of genomic sequences facilitates high-throughput and comprehensive description of bacteria.</title>
        <authorList>
            <person name="Hitch T.C.A."/>
        </authorList>
    </citation>
    <scope>NUCLEOTIDE SEQUENCE [LARGE SCALE GENOMIC DNA]</scope>
    <source>
        <strain evidence="2 3">Sanger_02</strain>
    </source>
</reference>
<gene>
    <name evidence="2" type="ORF">OCV65_02115</name>
</gene>
<dbReference type="Gene3D" id="3.40.50.410">
    <property type="entry name" value="von Willebrand factor, type A domain"/>
    <property type="match status" value="1"/>
</dbReference>
<dbReference type="InterPro" id="IPR036465">
    <property type="entry name" value="vWFA_dom_sf"/>
</dbReference>
<protein>
    <recommendedName>
        <fullName evidence="4">VWA domain-containing protein</fullName>
    </recommendedName>
</protein>
<evidence type="ECO:0008006" key="4">
    <source>
        <dbReference type="Google" id="ProtNLM"/>
    </source>
</evidence>
<keyword evidence="1" id="KW-0472">Membrane</keyword>
<keyword evidence="1" id="KW-0812">Transmembrane</keyword>
<sequence length="730" mass="79273">MKQVCKSVLSVMLSVVMLMTVILVSQPKEVQAAQAGKSRAIYVVFDNSGSMYKPGNMAWSQATYAMEVFAAMMNFDSGDVMKVFPMHPVTVNGNAGTDRTTSITVQSTDDIAQIHNMYTPDPEGTPYTQVNTASAELTALLDSGAAQEGWLVVLTDGIFDSDVPAAGLQEDLKQKAASRDNMYVQFLGMGSEVENVPDSNEDAGLYAQKAGDSAAVINELAIVSNRIFKRNEYPGYKAGNPLKLDVPLSKLIVFAQGSNVDIKSLKNKEGGEVKMENCYSVSCSSTDGAGQTSYVTQVPTKDTSLKGAVAVFADPSSSIVEGEYTLNIEGADSIQVYYEPNVEFGAELLKGGKKVDGDTIEGGSYQVKVGFIDLLSGKFIKDSKLLGKPEYTLTVNGQEYGLGGNGGVTQTVDIQADGDELQLSADVVYLNDYMDHAEKTYKVCTLDMEVQAPKSVALKEIDNAEPLKITAKKNGKPLTKEQWENATVELGTVNEQGDTFALDWDIQKGSEVSTWIAIPKYKDGKMFETDTGKAEVTVDVSTEIDGNSYGKAQTVSMKIKDDRGVLDYLKHYWKQIALGLLLLILILGYIPPFKKRFPRKMKSRPSIECTAEKIGIRDSIVKGNFEKNKLSVFLPYKAEVGRLTFSPAPVKKTARVKAAGGGSMMILNTSTFAGKEDTTFNGMSIPDNYKGHYRISASTIIVVATPEFTYTCIPNVQRTADGSIKKGKRK</sequence>
<comment type="caution">
    <text evidence="2">The sequence shown here is derived from an EMBL/GenBank/DDBJ whole genome shotgun (WGS) entry which is preliminary data.</text>
</comment>
<accession>A0ABT2S461</accession>
<dbReference type="RefSeq" id="WP_262580791.1">
    <property type="nucleotide sequence ID" value="NZ_JAOQJV010000002.1"/>
</dbReference>